<feature type="compositionally biased region" description="Low complexity" evidence="1">
    <location>
        <begin position="117"/>
        <end position="126"/>
    </location>
</feature>
<dbReference type="AlphaFoldDB" id="A0A9D4YPI0"/>
<reference evidence="2 3" key="1">
    <citation type="journal article" date="2022" name="Nat. Genet.">
        <title>Improved pea reference genome and pan-genome highlight genomic features and evolutionary characteristics.</title>
        <authorList>
            <person name="Yang T."/>
            <person name="Liu R."/>
            <person name="Luo Y."/>
            <person name="Hu S."/>
            <person name="Wang D."/>
            <person name="Wang C."/>
            <person name="Pandey M.K."/>
            <person name="Ge S."/>
            <person name="Xu Q."/>
            <person name="Li N."/>
            <person name="Li G."/>
            <person name="Huang Y."/>
            <person name="Saxena R.K."/>
            <person name="Ji Y."/>
            <person name="Li M."/>
            <person name="Yan X."/>
            <person name="He Y."/>
            <person name="Liu Y."/>
            <person name="Wang X."/>
            <person name="Xiang C."/>
            <person name="Varshney R.K."/>
            <person name="Ding H."/>
            <person name="Gao S."/>
            <person name="Zong X."/>
        </authorList>
    </citation>
    <scope>NUCLEOTIDE SEQUENCE [LARGE SCALE GENOMIC DNA]</scope>
    <source>
        <strain evidence="2 3">cv. Zhongwan 6</strain>
    </source>
</reference>
<feature type="region of interest" description="Disordered" evidence="1">
    <location>
        <begin position="117"/>
        <end position="152"/>
    </location>
</feature>
<sequence length="152" mass="16360">MAAQVMFMASLGIEVISFELDEKFRWPKSPPSYALCKMCIEQLQLLLANAQKGGVHALAAAPNHDIVFFAGSDGKVVLPVDNNFHMSNGMPTTLNSQPQPDSFRASGVKRPASFAFASISSSEPSTTPLPPPTGNLHTVFNHGQTSARTKPY</sequence>
<accession>A0A9D4YPI0</accession>
<evidence type="ECO:0000256" key="1">
    <source>
        <dbReference type="SAM" id="MobiDB-lite"/>
    </source>
</evidence>
<gene>
    <name evidence="2" type="ORF">KIW84_010876</name>
</gene>
<dbReference type="Gramene" id="Psat01G0087600-T1">
    <property type="protein sequence ID" value="KAI5441570.1"/>
    <property type="gene ID" value="KIW84_010876"/>
</dbReference>
<protein>
    <submittedName>
        <fullName evidence="2">Uncharacterized protein</fullName>
    </submittedName>
</protein>
<dbReference type="EMBL" id="JAMSHJ010000001">
    <property type="protein sequence ID" value="KAI5441570.1"/>
    <property type="molecule type" value="Genomic_DNA"/>
</dbReference>
<feature type="compositionally biased region" description="Polar residues" evidence="1">
    <location>
        <begin position="135"/>
        <end position="152"/>
    </location>
</feature>
<evidence type="ECO:0000313" key="2">
    <source>
        <dbReference type="EMBL" id="KAI5441570.1"/>
    </source>
</evidence>
<keyword evidence="3" id="KW-1185">Reference proteome</keyword>
<organism evidence="2 3">
    <name type="scientific">Pisum sativum</name>
    <name type="common">Garden pea</name>
    <name type="synonym">Lathyrus oleraceus</name>
    <dbReference type="NCBI Taxonomy" id="3888"/>
    <lineage>
        <taxon>Eukaryota</taxon>
        <taxon>Viridiplantae</taxon>
        <taxon>Streptophyta</taxon>
        <taxon>Embryophyta</taxon>
        <taxon>Tracheophyta</taxon>
        <taxon>Spermatophyta</taxon>
        <taxon>Magnoliopsida</taxon>
        <taxon>eudicotyledons</taxon>
        <taxon>Gunneridae</taxon>
        <taxon>Pentapetalae</taxon>
        <taxon>rosids</taxon>
        <taxon>fabids</taxon>
        <taxon>Fabales</taxon>
        <taxon>Fabaceae</taxon>
        <taxon>Papilionoideae</taxon>
        <taxon>50 kb inversion clade</taxon>
        <taxon>NPAAA clade</taxon>
        <taxon>Hologalegina</taxon>
        <taxon>IRL clade</taxon>
        <taxon>Fabeae</taxon>
        <taxon>Lathyrus</taxon>
    </lineage>
</organism>
<proteinExistence type="predicted"/>
<name>A0A9D4YPI0_PEA</name>
<dbReference type="Proteomes" id="UP001058974">
    <property type="component" value="Chromosome 1"/>
</dbReference>
<comment type="caution">
    <text evidence="2">The sequence shown here is derived from an EMBL/GenBank/DDBJ whole genome shotgun (WGS) entry which is preliminary data.</text>
</comment>
<evidence type="ECO:0000313" key="3">
    <source>
        <dbReference type="Proteomes" id="UP001058974"/>
    </source>
</evidence>